<proteinExistence type="predicted"/>
<organism evidence="2 3">
    <name type="scientific">Canna indica</name>
    <name type="common">Indian-shot</name>
    <dbReference type="NCBI Taxonomy" id="4628"/>
    <lineage>
        <taxon>Eukaryota</taxon>
        <taxon>Viridiplantae</taxon>
        <taxon>Streptophyta</taxon>
        <taxon>Embryophyta</taxon>
        <taxon>Tracheophyta</taxon>
        <taxon>Spermatophyta</taxon>
        <taxon>Magnoliopsida</taxon>
        <taxon>Liliopsida</taxon>
        <taxon>Zingiberales</taxon>
        <taxon>Cannaceae</taxon>
        <taxon>Canna</taxon>
    </lineage>
</organism>
<evidence type="ECO:0000313" key="2">
    <source>
        <dbReference type="EMBL" id="WOK93469.1"/>
    </source>
</evidence>
<dbReference type="EMBL" id="CP136890">
    <property type="protein sequence ID" value="WOK93469.1"/>
    <property type="molecule type" value="Genomic_DNA"/>
</dbReference>
<protein>
    <submittedName>
        <fullName evidence="2">Sugar transporter ERD6-like 6</fullName>
    </submittedName>
</protein>
<dbReference type="Proteomes" id="UP001327560">
    <property type="component" value="Chromosome 1"/>
</dbReference>
<gene>
    <name evidence="2" type="ORF">Cni_G02167</name>
</gene>
<name>A0AAQ3JNR0_9LILI</name>
<feature type="compositionally biased region" description="Low complexity" evidence="1">
    <location>
        <begin position="53"/>
        <end position="62"/>
    </location>
</feature>
<dbReference type="AlphaFoldDB" id="A0AAQ3JNR0"/>
<keyword evidence="3" id="KW-1185">Reference proteome</keyword>
<evidence type="ECO:0000256" key="1">
    <source>
        <dbReference type="SAM" id="MobiDB-lite"/>
    </source>
</evidence>
<sequence>MADMGSRQSSLMASSGYVMRDFVVSVVLRILIVALGPISNSASPADAPPPPRTTSSLTSASPSPRPIYLDSLPNSTPSLGPWNRRVL</sequence>
<feature type="region of interest" description="Disordered" evidence="1">
    <location>
        <begin position="39"/>
        <end position="87"/>
    </location>
</feature>
<keyword evidence="2" id="KW-0813">Transport</keyword>
<keyword evidence="2" id="KW-0762">Sugar transport</keyword>
<evidence type="ECO:0000313" key="3">
    <source>
        <dbReference type="Proteomes" id="UP001327560"/>
    </source>
</evidence>
<accession>A0AAQ3JNR0</accession>
<reference evidence="2 3" key="1">
    <citation type="submission" date="2023-10" db="EMBL/GenBank/DDBJ databases">
        <title>Chromosome-scale genome assembly provides insights into flower coloration mechanisms of Canna indica.</title>
        <authorList>
            <person name="Li C."/>
        </authorList>
    </citation>
    <scope>NUCLEOTIDE SEQUENCE [LARGE SCALE GENOMIC DNA]</scope>
    <source>
        <tissue evidence="2">Flower</tissue>
    </source>
</reference>